<evidence type="ECO:0000313" key="2">
    <source>
        <dbReference type="Proteomes" id="UP000245712"/>
    </source>
</evidence>
<comment type="caution">
    <text evidence="1">The sequence shown here is derived from an EMBL/GenBank/DDBJ whole genome shotgun (WGS) entry which is preliminary data.</text>
</comment>
<proteinExistence type="predicted"/>
<dbReference type="Proteomes" id="UP000245712">
    <property type="component" value="Unassembled WGS sequence"/>
</dbReference>
<accession>A0ABX5KVA9</accession>
<evidence type="ECO:0000313" key="1">
    <source>
        <dbReference type="EMBL" id="PVX97527.1"/>
    </source>
</evidence>
<reference evidence="1 2" key="1">
    <citation type="submission" date="2018-05" db="EMBL/GenBank/DDBJ databases">
        <title>Genomic Encyclopedia of Type Strains, Phase IV (KMG-V): Genome sequencing to study the core and pangenomes of soil and plant-associated prokaryotes.</title>
        <authorList>
            <person name="Whitman W."/>
        </authorList>
    </citation>
    <scope>NUCLEOTIDE SEQUENCE [LARGE SCALE GENOMIC DNA]</scope>
    <source>
        <strain evidence="1 2">SCZa-39</strain>
    </source>
</reference>
<dbReference type="EMBL" id="QEOB01000001">
    <property type="protein sequence ID" value="PVX97527.1"/>
    <property type="molecule type" value="Genomic_DNA"/>
</dbReference>
<keyword evidence="2" id="KW-1185">Reference proteome</keyword>
<name>A0ABX5KVA9_9BURK</name>
<gene>
    <name evidence="1" type="ORF">C7402_101238</name>
</gene>
<organism evidence="1 2">
    <name type="scientific">Paraburkholderia unamae</name>
    <dbReference type="NCBI Taxonomy" id="219649"/>
    <lineage>
        <taxon>Bacteria</taxon>
        <taxon>Pseudomonadati</taxon>
        <taxon>Pseudomonadota</taxon>
        <taxon>Betaproteobacteria</taxon>
        <taxon>Burkholderiales</taxon>
        <taxon>Burkholderiaceae</taxon>
        <taxon>Paraburkholderia</taxon>
    </lineage>
</organism>
<protein>
    <submittedName>
        <fullName evidence="1">Uncharacterized protein</fullName>
    </submittedName>
</protein>
<sequence>MQDAAQRMPPVHVMSVPRLYALSVFLENLVGKQEYDNDEGDDQKRAQYYVFDHDNLLVVKRLAVAL</sequence>